<gene>
    <name evidence="1" type="ORF">ADH66_06340</name>
    <name evidence="2" type="ORF">I5Q82_16435</name>
</gene>
<dbReference type="EMBL" id="CP065321">
    <property type="protein sequence ID" value="QQR29602.1"/>
    <property type="molecule type" value="Genomic_DNA"/>
</dbReference>
<organism evidence="2 4">
    <name type="scientific">Acutalibacter muris</name>
    <dbReference type="NCBI Taxonomy" id="1796620"/>
    <lineage>
        <taxon>Bacteria</taxon>
        <taxon>Bacillati</taxon>
        <taxon>Bacillota</taxon>
        <taxon>Clostridia</taxon>
        <taxon>Eubacteriales</taxon>
        <taxon>Acutalibacteraceae</taxon>
        <taxon>Acutalibacter</taxon>
    </lineage>
</organism>
<protein>
    <recommendedName>
        <fullName evidence="5">CopG family transcriptional regulator</fullName>
    </recommendedName>
</protein>
<evidence type="ECO:0000313" key="3">
    <source>
        <dbReference type="Proteomes" id="UP000196710"/>
    </source>
</evidence>
<reference evidence="2 4" key="3">
    <citation type="submission" date="2020-11" db="EMBL/GenBank/DDBJ databases">
        <title>Closed and high quality bacterial genomes of the OMM12 community.</title>
        <authorList>
            <person name="Marbouty M."/>
            <person name="Lamy-Besnier Q."/>
            <person name="Debarbieux L."/>
            <person name="Koszul R."/>
        </authorList>
    </citation>
    <scope>NUCLEOTIDE SEQUENCE [LARGE SCALE GENOMIC DNA]</scope>
    <source>
        <strain evidence="2 4">KB18</strain>
    </source>
</reference>
<dbReference type="RefSeq" id="WP_066534238.1">
    <property type="nucleotide sequence ID" value="NZ_CP021422.1"/>
</dbReference>
<evidence type="ECO:0000313" key="1">
    <source>
        <dbReference type="EMBL" id="ASB40311.1"/>
    </source>
</evidence>
<dbReference type="Proteomes" id="UP000196710">
    <property type="component" value="Chromosome"/>
</dbReference>
<dbReference type="AlphaFoldDB" id="A0A1Z2XPJ3"/>
<name>A0A1Z2XPJ3_9FIRM</name>
<sequence>MRKNGKYRFSLQFPAETEEQIQAGELLERLGNRKSAVVVAALGEYLAAHPALLSPECRVEIKAVQSLSQNFLEEMVRNVLKEQLEAVHEDGSDTGDDVDFNGNITEMLDNIEAFQ</sequence>
<evidence type="ECO:0008006" key="5">
    <source>
        <dbReference type="Google" id="ProtNLM"/>
    </source>
</evidence>
<accession>A0A1Z2XPJ3</accession>
<reference evidence="1" key="1">
    <citation type="journal article" date="2017" name="Genome Announc.">
        <title>High-Quality Whole-Genome Sequences of the Oligo-Mouse-Microbiota Bacterial Community.</title>
        <authorList>
            <person name="Garzetti D."/>
            <person name="Brugiroux S."/>
            <person name="Bunk B."/>
            <person name="Pukall R."/>
            <person name="McCoy K.D."/>
            <person name="Macpherson A.J."/>
            <person name="Stecher B."/>
        </authorList>
    </citation>
    <scope>NUCLEOTIDE SEQUENCE</scope>
    <source>
        <strain evidence="1">KB18</strain>
    </source>
</reference>
<keyword evidence="3" id="KW-1185">Reference proteome</keyword>
<dbReference type="Proteomes" id="UP000596035">
    <property type="component" value="Chromosome"/>
</dbReference>
<evidence type="ECO:0000313" key="2">
    <source>
        <dbReference type="EMBL" id="QQR29602.1"/>
    </source>
</evidence>
<evidence type="ECO:0000313" key="4">
    <source>
        <dbReference type="Proteomes" id="UP000596035"/>
    </source>
</evidence>
<proteinExistence type="predicted"/>
<reference evidence="3" key="2">
    <citation type="submission" date="2017-05" db="EMBL/GenBank/DDBJ databases">
        <title>Improved OligoMM genomes.</title>
        <authorList>
            <person name="Garzetti D."/>
        </authorList>
    </citation>
    <scope>NUCLEOTIDE SEQUENCE [LARGE SCALE GENOMIC DNA]</scope>
    <source>
        <strain evidence="3">KB18</strain>
    </source>
</reference>
<dbReference type="KEGG" id="amur:ADH66_06340"/>
<dbReference type="EMBL" id="CP021422">
    <property type="protein sequence ID" value="ASB40311.1"/>
    <property type="molecule type" value="Genomic_DNA"/>
</dbReference>